<feature type="domain" description="4Fe-4S ferredoxin-type" evidence="1">
    <location>
        <begin position="281"/>
        <end position="311"/>
    </location>
</feature>
<organism evidence="2">
    <name type="scientific">Sulfurisphaera javensis</name>
    <dbReference type="NCBI Taxonomy" id="2049879"/>
    <lineage>
        <taxon>Archaea</taxon>
        <taxon>Thermoproteota</taxon>
        <taxon>Thermoprotei</taxon>
        <taxon>Sulfolobales</taxon>
        <taxon>Sulfolobaceae</taxon>
        <taxon>Sulfurisphaera</taxon>
    </lineage>
</organism>
<evidence type="ECO:0000313" key="2">
    <source>
        <dbReference type="EMBL" id="BFH72714.1"/>
    </source>
</evidence>
<protein>
    <submittedName>
        <fullName evidence="2">4Fe-4S dicluster domain-containing protein</fullName>
    </submittedName>
</protein>
<dbReference type="EMBL" id="AP031322">
    <property type="protein sequence ID" value="BFH72714.1"/>
    <property type="molecule type" value="Genomic_DNA"/>
</dbReference>
<dbReference type="Gene3D" id="3.30.70.20">
    <property type="match status" value="1"/>
</dbReference>
<dbReference type="RefSeq" id="WP_369610918.1">
    <property type="nucleotide sequence ID" value="NZ_AP031322.1"/>
</dbReference>
<dbReference type="AlphaFoldDB" id="A0AAT9GPT1"/>
<evidence type="ECO:0000259" key="1">
    <source>
        <dbReference type="PROSITE" id="PS51379"/>
    </source>
</evidence>
<dbReference type="SUPFAM" id="SSF46548">
    <property type="entry name" value="alpha-helical ferredoxin"/>
    <property type="match status" value="1"/>
</dbReference>
<dbReference type="InterPro" id="IPR017896">
    <property type="entry name" value="4Fe4S_Fe-S-bd"/>
</dbReference>
<sequence>MLNLLYSQLSLTRKSSILPDRVVTVKSEEDLKNISEGVGRYEYTRGIEGKIIVDLTNLKGIERKDDKLRVLAGTHWREVISYNPEIFGNLDFSVAGSIEYSDAGFGFNEFRFIKDRAEVEAYLNGNKYVGKYKGGIIYAVLIRQESKELVTKSFESNDFDVIYYKIKSWFATSYPAFRDITVAWNNGKFVLNVTYTKVREELLKNFISDFPEGQILYEDLNFPHKYRYFGVVSFDDLYKIKDQILKSTRAFLRIGFKNIYFSIYSNTFLNFPGIELNNFSDINETNLLNGCIMCGKCVEVCPYSEYKGSPVYSPLGFYVLQALGSSIQINCHMCGKCVEVCPANLDILSDISKTATYEVKTTSDSLNIKELNSNRVIVITPISLDLKERLVKALLYLYSKGSIVGIKYLDININDLIKNKIDWKSISTKFTGITQIITLTPEEYYYLQPLKQYLVLDISYIEDYVLPEIEIDYKKLHIPCYLKDLEKKIKPSKCSFAFLDILNNTSVPNNIKDEITLCPLTARKLNIKTPLDLLIPTINLGIINQTVNKIKEKLKDSSQLLDDAIWYSGIADDLYSQISDNLYTYALQEVPKEELLLLYLYLDNVDLNQQDKKNLEQKIPQLLIK</sequence>
<reference evidence="2" key="1">
    <citation type="submission" date="2024-03" db="EMBL/GenBank/DDBJ databases">
        <title>Complete genome sequence of Sulfurisphaera javensis strain KD-1.</title>
        <authorList>
            <person name="Sakai H."/>
            <person name="Nur N."/>
            <person name="Suwanto A."/>
            <person name="Kurosawa N."/>
        </authorList>
    </citation>
    <scope>NUCLEOTIDE SEQUENCE</scope>
    <source>
        <strain evidence="2">KD-1</strain>
    </source>
</reference>
<proteinExistence type="predicted"/>
<feature type="domain" description="4Fe-4S ferredoxin-type" evidence="1">
    <location>
        <begin position="323"/>
        <end position="351"/>
    </location>
</feature>
<accession>A0AAT9GPT1</accession>
<gene>
    <name evidence="2" type="ORF">SJAV_06580</name>
</gene>
<dbReference type="PROSITE" id="PS00198">
    <property type="entry name" value="4FE4S_FER_1"/>
    <property type="match status" value="2"/>
</dbReference>
<name>A0AAT9GPT1_9CREN</name>
<dbReference type="KEGG" id="sjv:SJAV_06580"/>
<dbReference type="Pfam" id="PF13183">
    <property type="entry name" value="Fer4_8"/>
    <property type="match status" value="1"/>
</dbReference>
<dbReference type="PROSITE" id="PS51379">
    <property type="entry name" value="4FE4S_FER_2"/>
    <property type="match status" value="2"/>
</dbReference>
<dbReference type="GO" id="GO:0016491">
    <property type="term" value="F:oxidoreductase activity"/>
    <property type="evidence" value="ECO:0007669"/>
    <property type="project" value="UniProtKB-ARBA"/>
</dbReference>
<dbReference type="InterPro" id="IPR017900">
    <property type="entry name" value="4Fe4S_Fe_S_CS"/>
</dbReference>
<dbReference type="GeneID" id="92353593"/>